<dbReference type="EMBL" id="CAJNNW010010744">
    <property type="protein sequence ID" value="CAE8652394.1"/>
    <property type="molecule type" value="Genomic_DNA"/>
</dbReference>
<organism evidence="2 4">
    <name type="scientific">Polarella glacialis</name>
    <name type="common">Dinoflagellate</name>
    <dbReference type="NCBI Taxonomy" id="89957"/>
    <lineage>
        <taxon>Eukaryota</taxon>
        <taxon>Sar</taxon>
        <taxon>Alveolata</taxon>
        <taxon>Dinophyceae</taxon>
        <taxon>Suessiales</taxon>
        <taxon>Suessiaceae</taxon>
        <taxon>Polarella</taxon>
    </lineage>
</organism>
<evidence type="ECO:0000313" key="2">
    <source>
        <dbReference type="EMBL" id="CAE8644074.1"/>
    </source>
</evidence>
<dbReference type="Proteomes" id="UP000626109">
    <property type="component" value="Unassembled WGS sequence"/>
</dbReference>
<name>A0A813HYB4_POLGL</name>
<feature type="compositionally biased region" description="Low complexity" evidence="1">
    <location>
        <begin position="89"/>
        <end position="107"/>
    </location>
</feature>
<comment type="caution">
    <text evidence="2">The sequence shown here is derived from an EMBL/GenBank/DDBJ whole genome shotgun (WGS) entry which is preliminary data.</text>
</comment>
<feature type="region of interest" description="Disordered" evidence="1">
    <location>
        <begin position="89"/>
        <end position="113"/>
    </location>
</feature>
<gene>
    <name evidence="2" type="ORF">PGLA2088_LOCUS2729</name>
    <name evidence="3" type="ORF">PGLA2088_LOCUS9670</name>
</gene>
<evidence type="ECO:0000313" key="3">
    <source>
        <dbReference type="EMBL" id="CAE8652394.1"/>
    </source>
</evidence>
<dbReference type="AlphaFoldDB" id="A0A813HYB4"/>
<proteinExistence type="predicted"/>
<protein>
    <submittedName>
        <fullName evidence="2">Uncharacterized protein</fullName>
    </submittedName>
</protein>
<sequence length="113" mass="12458">MLRRHSAFIGTLPCADPPQAHQRPAKCKVSSGSLILPSSIPTVLVQALSRATQEVSLLLSTANAVSGVFMTGAQYFVLIGWRQKLEQRQNNNTNNNNNCKKQQQQQQELLVSI</sequence>
<dbReference type="EMBL" id="CAJNNW010002258">
    <property type="protein sequence ID" value="CAE8644074.1"/>
    <property type="molecule type" value="Genomic_DNA"/>
</dbReference>
<evidence type="ECO:0000313" key="4">
    <source>
        <dbReference type="Proteomes" id="UP000626109"/>
    </source>
</evidence>
<evidence type="ECO:0000256" key="1">
    <source>
        <dbReference type="SAM" id="MobiDB-lite"/>
    </source>
</evidence>
<reference evidence="2" key="1">
    <citation type="submission" date="2021-02" db="EMBL/GenBank/DDBJ databases">
        <authorList>
            <person name="Dougan E. K."/>
            <person name="Rhodes N."/>
            <person name="Thang M."/>
            <person name="Chan C."/>
        </authorList>
    </citation>
    <scope>NUCLEOTIDE SEQUENCE</scope>
</reference>
<accession>A0A813HYB4</accession>